<dbReference type="Proteomes" id="UP000242427">
    <property type="component" value="Unassembled WGS sequence"/>
</dbReference>
<keyword evidence="1" id="KW-0472">Membrane</keyword>
<evidence type="ECO:0000313" key="2">
    <source>
        <dbReference type="EMBL" id="PSJ30029.1"/>
    </source>
</evidence>
<organism evidence="2 3">
    <name type="scientific">Streptosporangium nondiastaticum</name>
    <dbReference type="NCBI Taxonomy" id="35764"/>
    <lineage>
        <taxon>Bacteria</taxon>
        <taxon>Bacillati</taxon>
        <taxon>Actinomycetota</taxon>
        <taxon>Actinomycetes</taxon>
        <taxon>Streptosporangiales</taxon>
        <taxon>Streptosporangiaceae</taxon>
        <taxon>Streptosporangium</taxon>
    </lineage>
</organism>
<keyword evidence="1" id="KW-1133">Transmembrane helix</keyword>
<dbReference type="AlphaFoldDB" id="A0A9X7JUR0"/>
<sequence>MGVCWRKGLVVESETRSWRPRLQLRPQLPPSLRGGSPRARTVRFVAVSALAGCVVAAGAVGAAG</sequence>
<proteinExistence type="predicted"/>
<keyword evidence="1" id="KW-0812">Transmembrane</keyword>
<evidence type="ECO:0000256" key="1">
    <source>
        <dbReference type="SAM" id="Phobius"/>
    </source>
</evidence>
<name>A0A9X7JUR0_9ACTN</name>
<accession>A0A9X7JUR0</accession>
<feature type="non-terminal residue" evidence="2">
    <location>
        <position position="64"/>
    </location>
</feature>
<feature type="transmembrane region" description="Helical" evidence="1">
    <location>
        <begin position="42"/>
        <end position="63"/>
    </location>
</feature>
<dbReference type="EMBL" id="PXWG01000005">
    <property type="protein sequence ID" value="PSJ30029.1"/>
    <property type="molecule type" value="Genomic_DNA"/>
</dbReference>
<gene>
    <name evidence="2" type="ORF">B7P34_04555</name>
</gene>
<evidence type="ECO:0000313" key="3">
    <source>
        <dbReference type="Proteomes" id="UP000242427"/>
    </source>
</evidence>
<comment type="caution">
    <text evidence="2">The sequence shown here is derived from an EMBL/GenBank/DDBJ whole genome shotgun (WGS) entry which is preliminary data.</text>
</comment>
<reference evidence="2 3" key="1">
    <citation type="submission" date="2018-03" db="EMBL/GenBank/DDBJ databases">
        <title>Chitinolytic properties of Streptosporangium nondiastaticum TBG75A20.</title>
        <authorList>
            <person name="Gayathri V."/>
            <person name="Shiburaj S."/>
        </authorList>
    </citation>
    <scope>NUCLEOTIDE SEQUENCE [LARGE SCALE GENOMIC DNA]</scope>
    <source>
        <strain evidence="2 3">TBG75A20</strain>
    </source>
</reference>
<keyword evidence="3" id="KW-1185">Reference proteome</keyword>
<protein>
    <submittedName>
        <fullName evidence="2">Uncharacterized protein</fullName>
    </submittedName>
</protein>